<name>A0A5C5V4A0_9BACT</name>
<reference evidence="1 2" key="1">
    <citation type="submission" date="2019-02" db="EMBL/GenBank/DDBJ databases">
        <title>Deep-cultivation of Planctomycetes and their phenomic and genomic characterization uncovers novel biology.</title>
        <authorList>
            <person name="Wiegand S."/>
            <person name="Jogler M."/>
            <person name="Boedeker C."/>
            <person name="Pinto D."/>
            <person name="Vollmers J."/>
            <person name="Rivas-Marin E."/>
            <person name="Kohn T."/>
            <person name="Peeters S.H."/>
            <person name="Heuer A."/>
            <person name="Rast P."/>
            <person name="Oberbeckmann S."/>
            <person name="Bunk B."/>
            <person name="Jeske O."/>
            <person name="Meyerdierks A."/>
            <person name="Storesund J.E."/>
            <person name="Kallscheuer N."/>
            <person name="Luecker S."/>
            <person name="Lage O.M."/>
            <person name="Pohl T."/>
            <person name="Merkel B.J."/>
            <person name="Hornburger P."/>
            <person name="Mueller R.-W."/>
            <person name="Bruemmer F."/>
            <person name="Labrenz M."/>
            <person name="Spormann A.M."/>
            <person name="Op Den Camp H."/>
            <person name="Overmann J."/>
            <person name="Amann R."/>
            <person name="Jetten M.S.M."/>
            <person name="Mascher T."/>
            <person name="Medema M.H."/>
            <person name="Devos D.P."/>
            <person name="Kaster A.-K."/>
            <person name="Ovreas L."/>
            <person name="Rohde M."/>
            <person name="Galperin M.Y."/>
            <person name="Jogler C."/>
        </authorList>
    </citation>
    <scope>NUCLEOTIDE SEQUENCE [LARGE SCALE GENOMIC DNA]</scope>
    <source>
        <strain evidence="1 2">Enr8</strain>
    </source>
</reference>
<dbReference type="EMBL" id="SJPF01000003">
    <property type="protein sequence ID" value="TWT32793.1"/>
    <property type="molecule type" value="Genomic_DNA"/>
</dbReference>
<organism evidence="1 2">
    <name type="scientific">Blastopirellula retiformator</name>
    <dbReference type="NCBI Taxonomy" id="2527970"/>
    <lineage>
        <taxon>Bacteria</taxon>
        <taxon>Pseudomonadati</taxon>
        <taxon>Planctomycetota</taxon>
        <taxon>Planctomycetia</taxon>
        <taxon>Pirellulales</taxon>
        <taxon>Pirellulaceae</taxon>
        <taxon>Blastopirellula</taxon>
    </lineage>
</organism>
<evidence type="ECO:0008006" key="3">
    <source>
        <dbReference type="Google" id="ProtNLM"/>
    </source>
</evidence>
<protein>
    <recommendedName>
        <fullName evidence="3">DUF1802 family protein</fullName>
    </recommendedName>
</protein>
<gene>
    <name evidence="1" type="ORF">Enr8_25990</name>
</gene>
<dbReference type="Pfam" id="PF08819">
    <property type="entry name" value="DUF1802"/>
    <property type="match status" value="1"/>
</dbReference>
<evidence type="ECO:0000313" key="1">
    <source>
        <dbReference type="EMBL" id="TWT32793.1"/>
    </source>
</evidence>
<proteinExistence type="predicted"/>
<evidence type="ECO:0000313" key="2">
    <source>
        <dbReference type="Proteomes" id="UP000318878"/>
    </source>
</evidence>
<dbReference type="Proteomes" id="UP000318878">
    <property type="component" value="Unassembled WGS sequence"/>
</dbReference>
<keyword evidence="2" id="KW-1185">Reference proteome</keyword>
<comment type="caution">
    <text evidence="1">The sequence shown here is derived from an EMBL/GenBank/DDBJ whole genome shotgun (WGS) entry which is preliminary data.</text>
</comment>
<accession>A0A5C5V4A0</accession>
<dbReference type="OrthoDB" id="9808776at2"/>
<dbReference type="RefSeq" id="WP_146432094.1">
    <property type="nucleotide sequence ID" value="NZ_SJPF01000003.1"/>
</dbReference>
<dbReference type="InterPro" id="IPR014923">
    <property type="entry name" value="DUF1802"/>
</dbReference>
<dbReference type="AlphaFoldDB" id="A0A5C5V4A0"/>
<sequence>MPPTNIPYAIKEWDVVCAALRAGKQYVLLRKGGIQEHDDQFRAEHDAFWFWQTRFHQSPDQLNDAGQEILDQLGGKHSGGNRFAVDLLAQVDQVRYVTQETKLDELEELHILSDDALRMRFHYRELGLYLFLVRIYAAPQAKVFVETPEIAGCKSWIKLPEPPPAADLKPVLTDDQFAAVKQKFESLLA</sequence>